<proteinExistence type="predicted"/>
<keyword evidence="1" id="KW-0472">Membrane</keyword>
<evidence type="ECO:0000313" key="2">
    <source>
        <dbReference type="EMBL" id="SPC98885.1"/>
    </source>
</evidence>
<reference evidence="2" key="1">
    <citation type="submission" date="2018-02" db="EMBL/GenBank/DDBJ databases">
        <authorList>
            <person name="Cohen D.B."/>
            <person name="Kent A.D."/>
        </authorList>
    </citation>
    <scope>NUCLEOTIDE SEQUENCE</scope>
</reference>
<feature type="transmembrane region" description="Helical" evidence="1">
    <location>
        <begin position="20"/>
        <end position="38"/>
    </location>
</feature>
<accession>A0A2N9GH86</accession>
<gene>
    <name evidence="2" type="ORF">FSB_LOCUS26767</name>
</gene>
<sequence length="86" mass="9503">MWLVMGPIPLSRGGDLLVYGGRWWGFVEVVVGFCWFVVDLPMGQDVVAGGCVAVTVGFVGEWWLVVVASGCAYRWLWSRLVLIAIK</sequence>
<name>A0A2N9GH86_FAGSY</name>
<feature type="transmembrane region" description="Helical" evidence="1">
    <location>
        <begin position="50"/>
        <end position="76"/>
    </location>
</feature>
<dbReference type="AlphaFoldDB" id="A0A2N9GH86"/>
<keyword evidence="1" id="KW-1133">Transmembrane helix</keyword>
<protein>
    <recommendedName>
        <fullName evidence="3">Transmembrane protein</fullName>
    </recommendedName>
</protein>
<evidence type="ECO:0000256" key="1">
    <source>
        <dbReference type="SAM" id="Phobius"/>
    </source>
</evidence>
<evidence type="ECO:0008006" key="3">
    <source>
        <dbReference type="Google" id="ProtNLM"/>
    </source>
</evidence>
<keyword evidence="1" id="KW-0812">Transmembrane</keyword>
<organism evidence="2">
    <name type="scientific">Fagus sylvatica</name>
    <name type="common">Beechnut</name>
    <dbReference type="NCBI Taxonomy" id="28930"/>
    <lineage>
        <taxon>Eukaryota</taxon>
        <taxon>Viridiplantae</taxon>
        <taxon>Streptophyta</taxon>
        <taxon>Embryophyta</taxon>
        <taxon>Tracheophyta</taxon>
        <taxon>Spermatophyta</taxon>
        <taxon>Magnoliopsida</taxon>
        <taxon>eudicotyledons</taxon>
        <taxon>Gunneridae</taxon>
        <taxon>Pentapetalae</taxon>
        <taxon>rosids</taxon>
        <taxon>fabids</taxon>
        <taxon>Fagales</taxon>
        <taxon>Fagaceae</taxon>
        <taxon>Fagus</taxon>
    </lineage>
</organism>
<dbReference type="EMBL" id="OIVN01001913">
    <property type="protein sequence ID" value="SPC98885.1"/>
    <property type="molecule type" value="Genomic_DNA"/>
</dbReference>